<dbReference type="EMBL" id="CAIIXF020000010">
    <property type="protein sequence ID" value="CAH1797014.1"/>
    <property type="molecule type" value="Genomic_DNA"/>
</dbReference>
<dbReference type="GO" id="GO:0030003">
    <property type="term" value="P:intracellular monoatomic cation homeostasis"/>
    <property type="evidence" value="ECO:0007669"/>
    <property type="project" value="TreeGrafter"/>
</dbReference>
<comment type="similarity">
    <text evidence="2">Belongs to the ZIP transporter (TC 2.A.5) family.</text>
</comment>
<keyword evidence="6" id="KW-0175">Coiled coil</keyword>
<organism evidence="9 10">
    <name type="scientific">Owenia fusiformis</name>
    <name type="common">Polychaete worm</name>
    <dbReference type="NCBI Taxonomy" id="6347"/>
    <lineage>
        <taxon>Eukaryota</taxon>
        <taxon>Metazoa</taxon>
        <taxon>Spiralia</taxon>
        <taxon>Lophotrochozoa</taxon>
        <taxon>Annelida</taxon>
        <taxon>Polychaeta</taxon>
        <taxon>Sedentaria</taxon>
        <taxon>Canalipalpata</taxon>
        <taxon>Sabellida</taxon>
        <taxon>Oweniida</taxon>
        <taxon>Oweniidae</taxon>
        <taxon>Owenia</taxon>
    </lineage>
</organism>
<evidence type="ECO:0000256" key="4">
    <source>
        <dbReference type="ARBA" id="ARBA00022989"/>
    </source>
</evidence>
<proteinExistence type="inferred from homology"/>
<feature type="transmembrane region" description="Helical" evidence="8">
    <location>
        <begin position="47"/>
        <end position="69"/>
    </location>
</feature>
<dbReference type="Proteomes" id="UP000749559">
    <property type="component" value="Unassembled WGS sequence"/>
</dbReference>
<dbReference type="PANTHER" id="PTHR12191">
    <property type="entry name" value="SOLUTE CARRIER FAMILY 39"/>
    <property type="match status" value="1"/>
</dbReference>
<evidence type="ECO:0000313" key="9">
    <source>
        <dbReference type="EMBL" id="CAH1797014.1"/>
    </source>
</evidence>
<keyword evidence="5 8" id="KW-0472">Membrane</keyword>
<dbReference type="Gene3D" id="1.25.40.10">
    <property type="entry name" value="Tetratricopeptide repeat domain"/>
    <property type="match status" value="1"/>
</dbReference>
<feature type="coiled-coil region" evidence="6">
    <location>
        <begin position="452"/>
        <end position="544"/>
    </location>
</feature>
<dbReference type="Pfam" id="PF02535">
    <property type="entry name" value="Zip"/>
    <property type="match status" value="1"/>
</dbReference>
<dbReference type="GO" id="GO:0005385">
    <property type="term" value="F:zinc ion transmembrane transporter activity"/>
    <property type="evidence" value="ECO:0007669"/>
    <property type="project" value="TreeGrafter"/>
</dbReference>
<dbReference type="InterPro" id="IPR019734">
    <property type="entry name" value="TPR_rpt"/>
</dbReference>
<dbReference type="PROSITE" id="PS50005">
    <property type="entry name" value="TPR"/>
    <property type="match status" value="1"/>
</dbReference>
<feature type="coiled-coil region" evidence="6">
    <location>
        <begin position="1394"/>
        <end position="1512"/>
    </location>
</feature>
<dbReference type="PANTHER" id="PTHR12191:SF37">
    <property type="entry name" value="ZINC TRANSPORTER FOI"/>
    <property type="match status" value="1"/>
</dbReference>
<feature type="transmembrane region" description="Helical" evidence="8">
    <location>
        <begin position="20"/>
        <end position="40"/>
    </location>
</feature>
<gene>
    <name evidence="9" type="ORF">OFUS_LOCUS21358</name>
</gene>
<dbReference type="OrthoDB" id="200954at2759"/>
<keyword evidence="10" id="KW-1185">Reference proteome</keyword>
<name>A0A8J1XUA9_OWEFU</name>
<sequence>MTSKDAVPVEYVDSLSMKWGIGLGCELVIVLSSLFGFLLIPFLKKPWFPVLLTGLVGLAVGTLAGTGVLTLFPDAFDIVEKYEDDNTHIWKGLGILGGLYFFFLTERIVKIATIGSEAAHGHSQNSATANKNMELPQKESLPQKKESKLDDVREMTKFERQASEATIVSTGSQIQLVSAKSTENLNGGMTNGVFYIGDGNMPDIPGNFAVETVVQNVTEMDKASNKVPLIAWVLSLGEGFHHLIDGIIVGVAFSQNVFGGISIAVSILCEEFSHKLGDYAILLSAGMKPCKAMLFNFLQSSCNLLGFIGGMFLGEKEGAAGWMYAVAAGMFVYLAYIEMVPELDKTLHDQKTKADGAKVFFVQNVGILTGEHNCKTMWEPINVEDIEAEVTTPTQDTMATNARPGGSDKTIADTMYQMMQVMTKMLLANNEERDIRKQEMEAVRELVRNSCSNSSQNERVVLEEELNEIRNQRELERTLREEERKKREEDRIQERRRIEEEIAAREKEREMNETLRKEELQLRAEELESRRREWLMLLETLSEMSTSSNRPTGAKGSYIDIEMKQLQMKEFKVASQLRRVYNSDAVKHVQYLHEIGNIHRRMGELIHEPFEYMKAVAIYECAIAHSEGCTQEVAKDLKEKLETDRNMTLDLFYQQCTGRPLPDDYIDLDRANKRALVKIREKMQKKLNKLDDFEEMRCYVEGLSEKDTRKKETKRVKEIGKLYVWIFKEMKEFISSLVKQCEEALNIENLQYALVSFGSYSRKETTPMSDVEFAAVEKTNVTSMKSTTKDTLKNLVLALHMKILALGETVLPALAIPSLNDFTSSDKSRNWYFDKRDGVSLKKGISFDGLMPGANKTPYYTKSLKDRDFCLLNTMGAFIKCYHEDDISDLTFLFKGDFETLHGDPEVAEKMKSIFKADGEQRDKIRKEIKTEMAADLKKYSCIKQLYDRKYNRHATASEYDVKKEFYRLPSVVISNLLHLYKCDQSCFWEVDSIPGVHDDNLHQLKMLLASAAELRLRCYSYHNGQVDRSEGRLFPDFLVGENVNANVFLERLILRYYMTAIPLVFTIEEQDDGASLYGSLETPRLYDPSLINQVIAYIMMKKTTKAVQLLKKANENYKHESPTKAIMHILCNIYMNDTAESKGFCDKLRIHVYNDKNTSEMDVLGVAYSQSKEYESAMQLHKDALKIKESEEKSDKKVTVQLLADTFLMAGDTEQYIDLATKYPDLIYSEKDMQQLKTLHQEVVDRMYKTIEELKQKHGHETGQLRIAIETLKQERLQDEQRRVDKVDHQPSAAVAPVIDNKELHTLRSTITENDQIIQQLKTEKDESDAKLKELASDTSKMKKQHGEEIEDWKGRLSELAARISKSNVVYQALTMVEEDFKTKMMAQEKNLTQKFNDEKKHLQLRIEAIEKEHRIELEDIERKHNWERDAMVKKQNDIVEQAEKNLADAKKRHLRENTLLLKRIDNHTEKHEKQIEEIKKSHYREKTALQKNHNDEIVELQKRIDRLKKSSIKK</sequence>
<dbReference type="GO" id="GO:0071578">
    <property type="term" value="P:zinc ion import across plasma membrane"/>
    <property type="evidence" value="ECO:0007669"/>
    <property type="project" value="TreeGrafter"/>
</dbReference>
<reference evidence="9" key="1">
    <citation type="submission" date="2022-03" db="EMBL/GenBank/DDBJ databases">
        <authorList>
            <person name="Martin C."/>
        </authorList>
    </citation>
    <scope>NUCLEOTIDE SEQUENCE</scope>
</reference>
<feature type="region of interest" description="Disordered" evidence="7">
    <location>
        <begin position="122"/>
        <end position="150"/>
    </location>
</feature>
<feature type="coiled-coil region" evidence="6">
    <location>
        <begin position="1319"/>
        <end position="1364"/>
    </location>
</feature>
<dbReference type="InterPro" id="IPR003689">
    <property type="entry name" value="ZIP"/>
</dbReference>
<feature type="compositionally biased region" description="Basic and acidic residues" evidence="7">
    <location>
        <begin position="141"/>
        <end position="150"/>
    </location>
</feature>
<feature type="transmembrane region" description="Helical" evidence="8">
    <location>
        <begin position="319"/>
        <end position="337"/>
    </location>
</feature>
<evidence type="ECO:0000256" key="2">
    <source>
        <dbReference type="ARBA" id="ARBA00006939"/>
    </source>
</evidence>
<evidence type="ECO:0000256" key="3">
    <source>
        <dbReference type="ARBA" id="ARBA00022692"/>
    </source>
</evidence>
<protein>
    <submittedName>
        <fullName evidence="9">Uncharacterized protein</fullName>
    </submittedName>
</protein>
<dbReference type="GO" id="GO:0140410">
    <property type="term" value="F:monoatomic cation:bicarbonate symporter activity"/>
    <property type="evidence" value="ECO:0007669"/>
    <property type="project" value="TreeGrafter"/>
</dbReference>
<dbReference type="GO" id="GO:0005886">
    <property type="term" value="C:plasma membrane"/>
    <property type="evidence" value="ECO:0007669"/>
    <property type="project" value="TreeGrafter"/>
</dbReference>
<accession>A0A8J1XUA9</accession>
<comment type="subcellular location">
    <subcellularLocation>
        <location evidence="1">Membrane</location>
        <topology evidence="1">Multi-pass membrane protein</topology>
    </subcellularLocation>
</comment>
<evidence type="ECO:0000256" key="7">
    <source>
        <dbReference type="SAM" id="MobiDB-lite"/>
    </source>
</evidence>
<feature type="transmembrane region" description="Helical" evidence="8">
    <location>
        <begin position="293"/>
        <end position="313"/>
    </location>
</feature>
<evidence type="ECO:0000256" key="6">
    <source>
        <dbReference type="SAM" id="Coils"/>
    </source>
</evidence>
<keyword evidence="3 8" id="KW-0812">Transmembrane</keyword>
<dbReference type="InterPro" id="IPR050799">
    <property type="entry name" value="ZIP_Transporter"/>
</dbReference>
<comment type="caution">
    <text evidence="9">The sequence shown here is derived from an EMBL/GenBank/DDBJ whole genome shotgun (WGS) entry which is preliminary data.</text>
</comment>
<evidence type="ECO:0000256" key="5">
    <source>
        <dbReference type="ARBA" id="ARBA00023136"/>
    </source>
</evidence>
<evidence type="ECO:0000256" key="8">
    <source>
        <dbReference type="SAM" id="Phobius"/>
    </source>
</evidence>
<dbReference type="InterPro" id="IPR011990">
    <property type="entry name" value="TPR-like_helical_dom_sf"/>
</dbReference>
<evidence type="ECO:0000313" key="10">
    <source>
        <dbReference type="Proteomes" id="UP000749559"/>
    </source>
</evidence>
<keyword evidence="4 8" id="KW-1133">Transmembrane helix</keyword>
<feature type="compositionally biased region" description="Polar residues" evidence="7">
    <location>
        <begin position="122"/>
        <end position="131"/>
    </location>
</feature>
<feature type="transmembrane region" description="Helical" evidence="8">
    <location>
        <begin position="89"/>
        <end position="105"/>
    </location>
</feature>
<evidence type="ECO:0000256" key="1">
    <source>
        <dbReference type="ARBA" id="ARBA00004141"/>
    </source>
</evidence>